<dbReference type="PANTHER" id="PTHR43217:SF1">
    <property type="entry name" value="SUCCINATE SEMIALDEHYDE DEHYDROGENASE [NAD(P)+] SAD"/>
    <property type="match status" value="1"/>
</dbReference>
<dbReference type="Gene3D" id="3.40.309.10">
    <property type="entry name" value="Aldehyde Dehydrogenase, Chain A, domain 2"/>
    <property type="match status" value="1"/>
</dbReference>
<dbReference type="InterPro" id="IPR015590">
    <property type="entry name" value="Aldehyde_DH_dom"/>
</dbReference>
<keyword evidence="3 5" id="KW-0560">Oxidoreductase</keyword>
<evidence type="ECO:0000313" key="8">
    <source>
        <dbReference type="Proteomes" id="UP000634668"/>
    </source>
</evidence>
<evidence type="ECO:0000259" key="6">
    <source>
        <dbReference type="Pfam" id="PF00171"/>
    </source>
</evidence>
<name>A0A918IX34_9FLAO</name>
<dbReference type="EMBL" id="BMWP01000011">
    <property type="protein sequence ID" value="GGW34658.1"/>
    <property type="molecule type" value="Genomic_DNA"/>
</dbReference>
<dbReference type="Gene3D" id="3.40.605.10">
    <property type="entry name" value="Aldehyde Dehydrogenase, Chain A, domain 1"/>
    <property type="match status" value="1"/>
</dbReference>
<keyword evidence="8" id="KW-1185">Reference proteome</keyword>
<evidence type="ECO:0000313" key="7">
    <source>
        <dbReference type="EMBL" id="GGW34658.1"/>
    </source>
</evidence>
<dbReference type="CDD" id="cd07100">
    <property type="entry name" value="ALDH_SSADH1_GabD1"/>
    <property type="match status" value="1"/>
</dbReference>
<dbReference type="FunFam" id="3.40.605.10:FF:000012">
    <property type="entry name" value="NAD-dependent succinate-semialdehyde dehydrogenase"/>
    <property type="match status" value="1"/>
</dbReference>
<dbReference type="PROSITE" id="PS00687">
    <property type="entry name" value="ALDEHYDE_DEHYDR_GLU"/>
    <property type="match status" value="1"/>
</dbReference>
<gene>
    <name evidence="7" type="ORF">GCM10007383_19630</name>
</gene>
<evidence type="ECO:0000256" key="1">
    <source>
        <dbReference type="ARBA" id="ARBA00009986"/>
    </source>
</evidence>
<evidence type="ECO:0000256" key="2">
    <source>
        <dbReference type="ARBA" id="ARBA00022857"/>
    </source>
</evidence>
<reference evidence="7" key="2">
    <citation type="submission" date="2020-09" db="EMBL/GenBank/DDBJ databases">
        <authorList>
            <person name="Sun Q."/>
            <person name="Kim S."/>
        </authorList>
    </citation>
    <scope>NUCLEOTIDE SEQUENCE</scope>
    <source>
        <strain evidence="7">KCTC 12113</strain>
    </source>
</reference>
<proteinExistence type="inferred from homology"/>
<keyword evidence="2" id="KW-0521">NADP</keyword>
<dbReference type="InterPro" id="IPR044148">
    <property type="entry name" value="ALDH_GabD1-like"/>
</dbReference>
<dbReference type="InterPro" id="IPR047110">
    <property type="entry name" value="GABD/Sad-like"/>
</dbReference>
<dbReference type="InterPro" id="IPR029510">
    <property type="entry name" value="Ald_DH_CS_GLU"/>
</dbReference>
<sequence length="453" mass="49708">MEYIKSINPYNNQLLEKYKPFTDTDIALVLNRAETAFLEWKKESIEKRVELLQNLADLLLENKERYSVLMAREMGKPVSQAVAEVEKCAWACEFYAGNAVDFLADDLIETEAGESFISYDPIGSVLAIMPWNFPFWQVIRCAAPTLTAGNTLILKHASNVPGCAMALEELFLSAGFPEGCFQVILADHKQLEVVMQSDIVQGVSLTGSEKAGRAIASLAGKNLKKSVMELGGNNACVVWEDADLDKHLDTMVSARMQNNGQSCIAAKRFIVVEEIYEEFLSKFRDKIKALKSGDPLDSKIDIGVLAREDLGNDLAKQVDRSIELGAKVELGNSRDGAYYEPTILTGVKPGMPAFDEELFGPVAAVIKAKDRGDALALATKSRFGLGTMLFTEDLENALQAIGEIPDGAFFVNEMVKSDPRLPFGGTKASGYGRELSLEGIMEFVNKKTVFIGK</sequence>
<dbReference type="InterPro" id="IPR016161">
    <property type="entry name" value="Ald_DH/histidinol_DH"/>
</dbReference>
<feature type="domain" description="Aldehyde dehydrogenase" evidence="6">
    <location>
        <begin position="3"/>
        <end position="449"/>
    </location>
</feature>
<dbReference type="GO" id="GO:0004777">
    <property type="term" value="F:succinate-semialdehyde dehydrogenase (NAD+) activity"/>
    <property type="evidence" value="ECO:0007669"/>
    <property type="project" value="TreeGrafter"/>
</dbReference>
<dbReference type="GO" id="GO:0004030">
    <property type="term" value="F:aldehyde dehydrogenase [NAD(P)+] activity"/>
    <property type="evidence" value="ECO:0007669"/>
    <property type="project" value="InterPro"/>
</dbReference>
<dbReference type="InterPro" id="IPR016163">
    <property type="entry name" value="Ald_DH_C"/>
</dbReference>
<comment type="caution">
    <text evidence="7">The sequence shown here is derived from an EMBL/GenBank/DDBJ whole genome shotgun (WGS) entry which is preliminary data.</text>
</comment>
<dbReference type="PANTHER" id="PTHR43217">
    <property type="entry name" value="SUCCINATE SEMIALDEHYDE DEHYDROGENASE [NAD(P)+] SAD"/>
    <property type="match status" value="1"/>
</dbReference>
<organism evidence="7 8">
    <name type="scientific">Arenibacter certesii</name>
    <dbReference type="NCBI Taxonomy" id="228955"/>
    <lineage>
        <taxon>Bacteria</taxon>
        <taxon>Pseudomonadati</taxon>
        <taxon>Bacteroidota</taxon>
        <taxon>Flavobacteriia</taxon>
        <taxon>Flavobacteriales</taxon>
        <taxon>Flavobacteriaceae</taxon>
        <taxon>Arenibacter</taxon>
    </lineage>
</organism>
<dbReference type="InterPro" id="IPR016162">
    <property type="entry name" value="Ald_DH_N"/>
</dbReference>
<dbReference type="SUPFAM" id="SSF53720">
    <property type="entry name" value="ALDH-like"/>
    <property type="match status" value="1"/>
</dbReference>
<comment type="similarity">
    <text evidence="1 5">Belongs to the aldehyde dehydrogenase family.</text>
</comment>
<feature type="active site" evidence="4">
    <location>
        <position position="229"/>
    </location>
</feature>
<evidence type="ECO:0000256" key="4">
    <source>
        <dbReference type="PROSITE-ProRule" id="PRU10007"/>
    </source>
</evidence>
<evidence type="ECO:0000256" key="5">
    <source>
        <dbReference type="RuleBase" id="RU003345"/>
    </source>
</evidence>
<dbReference type="AlphaFoldDB" id="A0A918IX34"/>
<accession>A0A918IX34</accession>
<evidence type="ECO:0000256" key="3">
    <source>
        <dbReference type="ARBA" id="ARBA00023002"/>
    </source>
</evidence>
<reference evidence="7" key="1">
    <citation type="journal article" date="2014" name="Int. J. Syst. Evol. Microbiol.">
        <title>Complete genome sequence of Corynebacterium casei LMG S-19264T (=DSM 44701T), isolated from a smear-ripened cheese.</title>
        <authorList>
            <consortium name="US DOE Joint Genome Institute (JGI-PGF)"/>
            <person name="Walter F."/>
            <person name="Albersmeier A."/>
            <person name="Kalinowski J."/>
            <person name="Ruckert C."/>
        </authorList>
    </citation>
    <scope>NUCLEOTIDE SEQUENCE</scope>
    <source>
        <strain evidence="7">KCTC 12113</strain>
    </source>
</reference>
<dbReference type="RefSeq" id="WP_026813086.1">
    <property type="nucleotide sequence ID" value="NZ_BMWP01000011.1"/>
</dbReference>
<protein>
    <submittedName>
        <fullName evidence="7">Aldehyde dehydrogenase</fullName>
    </submittedName>
</protein>
<dbReference type="Pfam" id="PF00171">
    <property type="entry name" value="Aldedh"/>
    <property type="match status" value="1"/>
</dbReference>
<dbReference type="Proteomes" id="UP000634668">
    <property type="component" value="Unassembled WGS sequence"/>
</dbReference>